<organism evidence="1 2">
    <name type="scientific">Aspergillus japonicus CBS 114.51</name>
    <dbReference type="NCBI Taxonomy" id="1448312"/>
    <lineage>
        <taxon>Eukaryota</taxon>
        <taxon>Fungi</taxon>
        <taxon>Dikarya</taxon>
        <taxon>Ascomycota</taxon>
        <taxon>Pezizomycotina</taxon>
        <taxon>Eurotiomycetes</taxon>
        <taxon>Eurotiomycetidae</taxon>
        <taxon>Eurotiales</taxon>
        <taxon>Aspergillaceae</taxon>
        <taxon>Aspergillus</taxon>
        <taxon>Aspergillus subgen. Circumdati</taxon>
    </lineage>
</organism>
<dbReference type="EMBL" id="KZ824828">
    <property type="protein sequence ID" value="RAH78323.1"/>
    <property type="molecule type" value="Genomic_DNA"/>
</dbReference>
<name>A0A8T8WRK0_ASPJA</name>
<evidence type="ECO:0000313" key="2">
    <source>
        <dbReference type="Proteomes" id="UP000249497"/>
    </source>
</evidence>
<gene>
    <name evidence="1" type="ORF">BO86DRAFT_183685</name>
</gene>
<protein>
    <submittedName>
        <fullName evidence="1">Uncharacterized protein</fullName>
    </submittedName>
</protein>
<dbReference type="AlphaFoldDB" id="A0A8T8WRK0"/>
<evidence type="ECO:0000313" key="1">
    <source>
        <dbReference type="EMBL" id="RAH78323.1"/>
    </source>
</evidence>
<accession>A0A8T8WRK0</accession>
<dbReference type="Proteomes" id="UP000249497">
    <property type="component" value="Unassembled WGS sequence"/>
</dbReference>
<proteinExistence type="predicted"/>
<sequence>MVDYSLDGLFQDPPPVLPACLPPLPPSTLSLLSHATHSHPLSHSLSWFLSYSPDHSEDFLSFFLPFYPILCSSHGTYQKQN</sequence>
<dbReference type="GeneID" id="37170302"/>
<keyword evidence="2" id="KW-1185">Reference proteome</keyword>
<dbReference type="RefSeq" id="XP_025524217.1">
    <property type="nucleotide sequence ID" value="XM_025666610.1"/>
</dbReference>
<reference evidence="1 2" key="1">
    <citation type="submission" date="2018-02" db="EMBL/GenBank/DDBJ databases">
        <title>The genomes of Aspergillus section Nigri reveals drivers in fungal speciation.</title>
        <authorList>
            <consortium name="DOE Joint Genome Institute"/>
            <person name="Vesth T.C."/>
            <person name="Nybo J."/>
            <person name="Theobald S."/>
            <person name="Brandl J."/>
            <person name="Frisvad J.C."/>
            <person name="Nielsen K.F."/>
            <person name="Lyhne E.K."/>
            <person name="Kogle M.E."/>
            <person name="Kuo A."/>
            <person name="Riley R."/>
            <person name="Clum A."/>
            <person name="Nolan M."/>
            <person name="Lipzen A."/>
            <person name="Salamov A."/>
            <person name="Henrissat B."/>
            <person name="Wiebenga A."/>
            <person name="De vries R.P."/>
            <person name="Grigoriev I.V."/>
            <person name="Mortensen U.H."/>
            <person name="Andersen M.R."/>
            <person name="Baker S.E."/>
        </authorList>
    </citation>
    <scope>NUCLEOTIDE SEQUENCE [LARGE SCALE GENOMIC DNA]</scope>
    <source>
        <strain evidence="1 2">CBS 114.51</strain>
    </source>
</reference>